<feature type="transmembrane region" description="Helical" evidence="11">
    <location>
        <begin position="184"/>
        <end position="206"/>
    </location>
</feature>
<sequence length="504" mass="54662">MTAESAPFWRRWPVAQQVLASMLVVAIVTLGIAGAASYLVHVGQLYSRIDDDLAREVQEFEALHASGINPENGEPFTSAADLIYLAMQRTSPARNEGMIALHSSGIRWNAPVTVEVRLEEDPELIQRLLGAPVPERIRLTTEATGTTTYRVAVVPVQLQDDPAPLRLVLARDIDAELAELRRTYVVFFGAGLVALAIAAVVAWALVRRLFRPLEDLRRTAQRITAGGVGERIEVTGSDDLADLSRTFNEMLDRLESVLESQRRLLDDVGHELRTPITIVHGHLELSDPEDPEDVRQTHEVALDELDRMSMLVEDLVTLATSDRDDFVQPRPVDVDSLLLDVADKARALGDRQWRIAENVAATAPLDQRRITQALLQLCQNAMKFSAPGSEVALGAELTVPDGAGSAADAGGAGPTDREDGELRLWVRDHGVGITEEDAASIFERFTRGANGSRAEGSGLGLTIVRAIAVGHGGRVSVCSTPGLGSIFALHLPVPARLEPDVEGR</sequence>
<protein>
    <recommendedName>
        <fullName evidence="3">histidine kinase</fullName>
        <ecNumber evidence="3">2.7.13.3</ecNumber>
    </recommendedName>
</protein>
<evidence type="ECO:0000256" key="8">
    <source>
        <dbReference type="ARBA" id="ARBA00022989"/>
    </source>
</evidence>
<dbReference type="GO" id="GO:0016301">
    <property type="term" value="F:kinase activity"/>
    <property type="evidence" value="ECO:0007669"/>
    <property type="project" value="UniProtKB-KW"/>
</dbReference>
<evidence type="ECO:0000256" key="3">
    <source>
        <dbReference type="ARBA" id="ARBA00012438"/>
    </source>
</evidence>
<comment type="subcellular location">
    <subcellularLocation>
        <location evidence="2">Cell membrane</location>
    </subcellularLocation>
</comment>
<feature type="domain" description="HAMP" evidence="13">
    <location>
        <begin position="207"/>
        <end position="259"/>
    </location>
</feature>
<dbReference type="SUPFAM" id="SSF55874">
    <property type="entry name" value="ATPase domain of HSP90 chaperone/DNA topoisomerase II/histidine kinase"/>
    <property type="match status" value="1"/>
</dbReference>
<dbReference type="SMART" id="SM00387">
    <property type="entry name" value="HATPase_c"/>
    <property type="match status" value="1"/>
</dbReference>
<dbReference type="Gene3D" id="1.10.287.130">
    <property type="match status" value="1"/>
</dbReference>
<accession>A0ABP7D304</accession>
<dbReference type="InterPro" id="IPR050428">
    <property type="entry name" value="TCS_sensor_his_kinase"/>
</dbReference>
<dbReference type="SMART" id="SM00304">
    <property type="entry name" value="HAMP"/>
    <property type="match status" value="1"/>
</dbReference>
<dbReference type="PROSITE" id="PS50885">
    <property type="entry name" value="HAMP"/>
    <property type="match status" value="1"/>
</dbReference>
<dbReference type="Proteomes" id="UP001501536">
    <property type="component" value="Unassembled WGS sequence"/>
</dbReference>
<keyword evidence="4" id="KW-0597">Phosphoprotein</keyword>
<gene>
    <name evidence="14" type="ORF">GCM10022377_08130</name>
</gene>
<dbReference type="InterPro" id="IPR036097">
    <property type="entry name" value="HisK_dim/P_sf"/>
</dbReference>
<dbReference type="PANTHER" id="PTHR45436">
    <property type="entry name" value="SENSOR HISTIDINE KINASE YKOH"/>
    <property type="match status" value="1"/>
</dbReference>
<dbReference type="SUPFAM" id="SSF158472">
    <property type="entry name" value="HAMP domain-like"/>
    <property type="match status" value="1"/>
</dbReference>
<dbReference type="InterPro" id="IPR003660">
    <property type="entry name" value="HAMP_dom"/>
</dbReference>
<dbReference type="EMBL" id="BAABCJ010000001">
    <property type="protein sequence ID" value="GAA3697609.1"/>
    <property type="molecule type" value="Genomic_DNA"/>
</dbReference>
<dbReference type="Gene3D" id="3.30.565.10">
    <property type="entry name" value="Histidine kinase-like ATPase, C-terminal domain"/>
    <property type="match status" value="1"/>
</dbReference>
<dbReference type="InterPro" id="IPR003594">
    <property type="entry name" value="HATPase_dom"/>
</dbReference>
<dbReference type="InterPro" id="IPR003661">
    <property type="entry name" value="HisK_dim/P_dom"/>
</dbReference>
<dbReference type="EC" id="2.7.13.3" evidence="3"/>
<evidence type="ECO:0000256" key="9">
    <source>
        <dbReference type="ARBA" id="ARBA00023012"/>
    </source>
</evidence>
<dbReference type="PANTHER" id="PTHR45436:SF5">
    <property type="entry name" value="SENSOR HISTIDINE KINASE TRCS"/>
    <property type="match status" value="1"/>
</dbReference>
<dbReference type="PROSITE" id="PS50109">
    <property type="entry name" value="HIS_KIN"/>
    <property type="match status" value="1"/>
</dbReference>
<feature type="domain" description="Histidine kinase" evidence="12">
    <location>
        <begin position="267"/>
        <end position="495"/>
    </location>
</feature>
<evidence type="ECO:0000313" key="15">
    <source>
        <dbReference type="Proteomes" id="UP001501536"/>
    </source>
</evidence>
<dbReference type="CDD" id="cd00075">
    <property type="entry name" value="HATPase"/>
    <property type="match status" value="1"/>
</dbReference>
<keyword evidence="9" id="KW-0902">Two-component regulatory system</keyword>
<dbReference type="Pfam" id="PF02518">
    <property type="entry name" value="HATPase_c"/>
    <property type="match status" value="1"/>
</dbReference>
<evidence type="ECO:0000256" key="2">
    <source>
        <dbReference type="ARBA" id="ARBA00004236"/>
    </source>
</evidence>
<name>A0ABP7D304_9MICC</name>
<dbReference type="SMART" id="SM00388">
    <property type="entry name" value="HisKA"/>
    <property type="match status" value="1"/>
</dbReference>
<evidence type="ECO:0000256" key="10">
    <source>
        <dbReference type="ARBA" id="ARBA00023136"/>
    </source>
</evidence>
<dbReference type="Pfam" id="PF00672">
    <property type="entry name" value="HAMP"/>
    <property type="match status" value="1"/>
</dbReference>
<dbReference type="InterPro" id="IPR004358">
    <property type="entry name" value="Sig_transdc_His_kin-like_C"/>
</dbReference>
<dbReference type="PRINTS" id="PR00344">
    <property type="entry name" value="BCTRLSENSOR"/>
</dbReference>
<evidence type="ECO:0000256" key="1">
    <source>
        <dbReference type="ARBA" id="ARBA00000085"/>
    </source>
</evidence>
<keyword evidence="15" id="KW-1185">Reference proteome</keyword>
<evidence type="ECO:0000259" key="13">
    <source>
        <dbReference type="PROSITE" id="PS50885"/>
    </source>
</evidence>
<evidence type="ECO:0000256" key="11">
    <source>
        <dbReference type="SAM" id="Phobius"/>
    </source>
</evidence>
<evidence type="ECO:0000313" key="14">
    <source>
        <dbReference type="EMBL" id="GAA3697609.1"/>
    </source>
</evidence>
<evidence type="ECO:0000256" key="4">
    <source>
        <dbReference type="ARBA" id="ARBA00022553"/>
    </source>
</evidence>
<keyword evidence="8 11" id="KW-1133">Transmembrane helix</keyword>
<keyword evidence="6 11" id="KW-0812">Transmembrane</keyword>
<evidence type="ECO:0000256" key="7">
    <source>
        <dbReference type="ARBA" id="ARBA00022777"/>
    </source>
</evidence>
<proteinExistence type="predicted"/>
<evidence type="ECO:0000256" key="5">
    <source>
        <dbReference type="ARBA" id="ARBA00022679"/>
    </source>
</evidence>
<dbReference type="SUPFAM" id="SSF47384">
    <property type="entry name" value="Homodimeric domain of signal transducing histidine kinase"/>
    <property type="match status" value="1"/>
</dbReference>
<dbReference type="Pfam" id="PF00512">
    <property type="entry name" value="HisKA"/>
    <property type="match status" value="1"/>
</dbReference>
<feature type="transmembrane region" description="Helical" evidence="11">
    <location>
        <begin position="18"/>
        <end position="40"/>
    </location>
</feature>
<evidence type="ECO:0000259" key="12">
    <source>
        <dbReference type="PROSITE" id="PS50109"/>
    </source>
</evidence>
<organism evidence="14 15">
    <name type="scientific">Zhihengliuella alba</name>
    <dbReference type="NCBI Taxonomy" id="547018"/>
    <lineage>
        <taxon>Bacteria</taxon>
        <taxon>Bacillati</taxon>
        <taxon>Actinomycetota</taxon>
        <taxon>Actinomycetes</taxon>
        <taxon>Micrococcales</taxon>
        <taxon>Micrococcaceae</taxon>
        <taxon>Zhihengliuella</taxon>
    </lineage>
</organism>
<keyword evidence="7 14" id="KW-0418">Kinase</keyword>
<reference evidence="15" key="1">
    <citation type="journal article" date="2019" name="Int. J. Syst. Evol. Microbiol.">
        <title>The Global Catalogue of Microorganisms (GCM) 10K type strain sequencing project: providing services to taxonomists for standard genome sequencing and annotation.</title>
        <authorList>
            <consortium name="The Broad Institute Genomics Platform"/>
            <consortium name="The Broad Institute Genome Sequencing Center for Infectious Disease"/>
            <person name="Wu L."/>
            <person name="Ma J."/>
        </authorList>
    </citation>
    <scope>NUCLEOTIDE SEQUENCE [LARGE SCALE GENOMIC DNA]</scope>
    <source>
        <strain evidence="15">JCM 16961</strain>
    </source>
</reference>
<dbReference type="RefSeq" id="WP_344880335.1">
    <property type="nucleotide sequence ID" value="NZ_BAABCJ010000001.1"/>
</dbReference>
<dbReference type="CDD" id="cd06225">
    <property type="entry name" value="HAMP"/>
    <property type="match status" value="1"/>
</dbReference>
<dbReference type="InterPro" id="IPR036890">
    <property type="entry name" value="HATPase_C_sf"/>
</dbReference>
<dbReference type="InterPro" id="IPR005467">
    <property type="entry name" value="His_kinase_dom"/>
</dbReference>
<evidence type="ECO:0000256" key="6">
    <source>
        <dbReference type="ARBA" id="ARBA00022692"/>
    </source>
</evidence>
<keyword evidence="10 11" id="KW-0472">Membrane</keyword>
<dbReference type="CDD" id="cd00082">
    <property type="entry name" value="HisKA"/>
    <property type="match status" value="1"/>
</dbReference>
<comment type="catalytic activity">
    <reaction evidence="1">
        <text>ATP + protein L-histidine = ADP + protein N-phospho-L-histidine.</text>
        <dbReference type="EC" id="2.7.13.3"/>
    </reaction>
</comment>
<keyword evidence="5" id="KW-0808">Transferase</keyword>
<comment type="caution">
    <text evidence="14">The sequence shown here is derived from an EMBL/GenBank/DDBJ whole genome shotgun (WGS) entry which is preliminary data.</text>
</comment>
<dbReference type="Gene3D" id="6.10.340.10">
    <property type="match status" value="1"/>
</dbReference>